<evidence type="ECO:0000313" key="2">
    <source>
        <dbReference type="Proteomes" id="UP000627292"/>
    </source>
</evidence>
<sequence>MSAKLEAHFENRIYFFVIEKKEPNELTVNLYGTQYTFEKTDKGWMNKKGNRMNMVPGLIKAVVNTAYSL</sequence>
<reference evidence="1" key="2">
    <citation type="submission" date="2020-09" db="EMBL/GenBank/DDBJ databases">
        <authorList>
            <person name="Sun Q."/>
            <person name="Zhou Y."/>
        </authorList>
    </citation>
    <scope>NUCLEOTIDE SEQUENCE</scope>
    <source>
        <strain evidence="1">CGMCC 1.15290</strain>
    </source>
</reference>
<dbReference type="RefSeq" id="WP_188954684.1">
    <property type="nucleotide sequence ID" value="NZ_BMIB01000003.1"/>
</dbReference>
<organism evidence="1 2">
    <name type="scientific">Filimonas zeae</name>
    <dbReference type="NCBI Taxonomy" id="1737353"/>
    <lineage>
        <taxon>Bacteria</taxon>
        <taxon>Pseudomonadati</taxon>
        <taxon>Bacteroidota</taxon>
        <taxon>Chitinophagia</taxon>
        <taxon>Chitinophagales</taxon>
        <taxon>Chitinophagaceae</taxon>
        <taxon>Filimonas</taxon>
    </lineage>
</organism>
<comment type="caution">
    <text evidence="1">The sequence shown here is derived from an EMBL/GenBank/DDBJ whole genome shotgun (WGS) entry which is preliminary data.</text>
</comment>
<protein>
    <submittedName>
        <fullName evidence="1">Uncharacterized protein</fullName>
    </submittedName>
</protein>
<dbReference type="EMBL" id="BMIB01000003">
    <property type="protein sequence ID" value="GGH73670.1"/>
    <property type="molecule type" value="Genomic_DNA"/>
</dbReference>
<proteinExistence type="predicted"/>
<name>A0A917J1N3_9BACT</name>
<gene>
    <name evidence="1" type="ORF">GCM10011379_35430</name>
</gene>
<dbReference type="Proteomes" id="UP000627292">
    <property type="component" value="Unassembled WGS sequence"/>
</dbReference>
<dbReference type="AlphaFoldDB" id="A0A917J1N3"/>
<accession>A0A917J1N3</accession>
<reference evidence="1" key="1">
    <citation type="journal article" date="2014" name="Int. J. Syst. Evol. Microbiol.">
        <title>Complete genome sequence of Corynebacterium casei LMG S-19264T (=DSM 44701T), isolated from a smear-ripened cheese.</title>
        <authorList>
            <consortium name="US DOE Joint Genome Institute (JGI-PGF)"/>
            <person name="Walter F."/>
            <person name="Albersmeier A."/>
            <person name="Kalinowski J."/>
            <person name="Ruckert C."/>
        </authorList>
    </citation>
    <scope>NUCLEOTIDE SEQUENCE</scope>
    <source>
        <strain evidence="1">CGMCC 1.15290</strain>
    </source>
</reference>
<evidence type="ECO:0000313" key="1">
    <source>
        <dbReference type="EMBL" id="GGH73670.1"/>
    </source>
</evidence>
<keyword evidence="2" id="KW-1185">Reference proteome</keyword>